<dbReference type="InterPro" id="IPR016035">
    <property type="entry name" value="Acyl_Trfase/lysoPLipase"/>
</dbReference>
<dbReference type="Proteomes" id="UP000030140">
    <property type="component" value="Unassembled WGS sequence"/>
</dbReference>
<dbReference type="KEGG" id="ddo:I597_2644"/>
<feature type="active site" description="Nucleophile" evidence="4">
    <location>
        <position position="38"/>
    </location>
</feature>
<dbReference type="SUPFAM" id="SSF52151">
    <property type="entry name" value="FabD/lysophospholipase-like"/>
    <property type="match status" value="1"/>
</dbReference>
<evidence type="ECO:0000256" key="4">
    <source>
        <dbReference type="PROSITE-ProRule" id="PRU01161"/>
    </source>
</evidence>
<dbReference type="PANTHER" id="PTHR14226">
    <property type="entry name" value="NEUROPATHY TARGET ESTERASE/SWISS CHEESE D.MELANOGASTER"/>
    <property type="match status" value="1"/>
</dbReference>
<evidence type="ECO:0000256" key="3">
    <source>
        <dbReference type="ARBA" id="ARBA00023098"/>
    </source>
</evidence>
<comment type="caution">
    <text evidence="6">The sequence shown here is derived from an EMBL/GenBank/DDBJ whole genome shotgun (WGS) entry which is preliminary data.</text>
</comment>
<dbReference type="PROSITE" id="PS51635">
    <property type="entry name" value="PNPLA"/>
    <property type="match status" value="1"/>
</dbReference>
<accession>A0A0A2GUD1</accession>
<keyword evidence="3 4" id="KW-0443">Lipid metabolism</keyword>
<feature type="active site" description="Proton acceptor" evidence="4">
    <location>
        <position position="150"/>
    </location>
</feature>
<protein>
    <submittedName>
        <fullName evidence="6">Patatin</fullName>
    </submittedName>
</protein>
<gene>
    <name evidence="6" type="ORF">NV36_04355</name>
</gene>
<name>A0A0A2GUD1_9FLAO</name>
<dbReference type="Gene3D" id="3.40.1090.10">
    <property type="entry name" value="Cytosolic phospholipase A2 catalytic domain"/>
    <property type="match status" value="2"/>
</dbReference>
<reference evidence="6 7" key="1">
    <citation type="submission" date="2014-10" db="EMBL/GenBank/DDBJ databases">
        <title>Draft genome sequence of the proteorhodopsin-containing marine bacterium Dokdonia donghaensis.</title>
        <authorList>
            <person name="Gomez-Consarnau L."/>
            <person name="Gonzalez J.M."/>
            <person name="Riedel T."/>
            <person name="Jaenicke S."/>
            <person name="Wagner-Doebler I."/>
            <person name="Fuhrman J.A."/>
        </authorList>
    </citation>
    <scope>NUCLEOTIDE SEQUENCE [LARGE SCALE GENOMIC DNA]</scope>
    <source>
        <strain evidence="6 7">DSW-1</strain>
    </source>
</reference>
<dbReference type="PANTHER" id="PTHR14226:SF78">
    <property type="entry name" value="SLR0060 PROTEIN"/>
    <property type="match status" value="1"/>
</dbReference>
<proteinExistence type="predicted"/>
<evidence type="ECO:0000256" key="1">
    <source>
        <dbReference type="ARBA" id="ARBA00022801"/>
    </source>
</evidence>
<dbReference type="Pfam" id="PF01734">
    <property type="entry name" value="Patatin"/>
    <property type="match status" value="1"/>
</dbReference>
<dbReference type="GO" id="GO:0016042">
    <property type="term" value="P:lipid catabolic process"/>
    <property type="evidence" value="ECO:0007669"/>
    <property type="project" value="UniProtKB-UniRule"/>
</dbReference>
<sequence>MKIGLALSGGGIKGVAHVGLLKAFDEYNIKPAFVTGTSAGAIVGGLYAAGYDWETILDFFRKTSIFKLSRFARSKPGILDSLKFANDLATYFPEDSFETLQLPLSITATTVISGKQHIFNSGSLIKPIIASASFPGVFTPIDIDGTLYFDGGVIDDFPVEPLVQNCDYIIGSYVNPLSAMSITALKHSYQVLNRAYEINLHHRVKNKFDMCDILVCPDELSKFGTFSMRNVERIFQIGYASTCEALEKHFTLF</sequence>
<evidence type="ECO:0000313" key="7">
    <source>
        <dbReference type="Proteomes" id="UP000030140"/>
    </source>
</evidence>
<evidence type="ECO:0000259" key="5">
    <source>
        <dbReference type="PROSITE" id="PS51635"/>
    </source>
</evidence>
<feature type="short sequence motif" description="DGA/G" evidence="4">
    <location>
        <begin position="150"/>
        <end position="152"/>
    </location>
</feature>
<dbReference type="EMBL" id="JSAQ01000001">
    <property type="protein sequence ID" value="KGO06143.1"/>
    <property type="molecule type" value="Genomic_DNA"/>
</dbReference>
<organism evidence="6 7">
    <name type="scientific">Dokdonia donghaensis DSW-1</name>
    <dbReference type="NCBI Taxonomy" id="1300343"/>
    <lineage>
        <taxon>Bacteria</taxon>
        <taxon>Pseudomonadati</taxon>
        <taxon>Bacteroidota</taxon>
        <taxon>Flavobacteriia</taxon>
        <taxon>Flavobacteriales</taxon>
        <taxon>Flavobacteriaceae</taxon>
        <taxon>Dokdonia</taxon>
    </lineage>
</organism>
<keyword evidence="2 4" id="KW-0442">Lipid degradation</keyword>
<dbReference type="InterPro" id="IPR002641">
    <property type="entry name" value="PNPLA_dom"/>
</dbReference>
<dbReference type="PATRIC" id="fig|1300343.5.peg.2687"/>
<feature type="domain" description="PNPLA" evidence="5">
    <location>
        <begin position="5"/>
        <end position="163"/>
    </location>
</feature>
<dbReference type="CDD" id="cd07205">
    <property type="entry name" value="Pat_PNPLA6_PNPLA7_NTE1_like"/>
    <property type="match status" value="1"/>
</dbReference>
<evidence type="ECO:0000313" key="6">
    <source>
        <dbReference type="EMBL" id="KGO06143.1"/>
    </source>
</evidence>
<dbReference type="RefSeq" id="WP_035325154.1">
    <property type="nucleotide sequence ID" value="NZ_CP015125.1"/>
</dbReference>
<keyword evidence="7" id="KW-1185">Reference proteome</keyword>
<feature type="short sequence motif" description="GXGXXG" evidence="4">
    <location>
        <begin position="9"/>
        <end position="14"/>
    </location>
</feature>
<feature type="short sequence motif" description="GXSXG" evidence="4">
    <location>
        <begin position="36"/>
        <end position="40"/>
    </location>
</feature>
<keyword evidence="1 4" id="KW-0378">Hydrolase</keyword>
<dbReference type="OrthoDB" id="9770965at2"/>
<evidence type="ECO:0000256" key="2">
    <source>
        <dbReference type="ARBA" id="ARBA00022963"/>
    </source>
</evidence>
<dbReference type="AlphaFoldDB" id="A0A0A2GUD1"/>
<dbReference type="InterPro" id="IPR050301">
    <property type="entry name" value="NTE"/>
</dbReference>
<dbReference type="GO" id="GO:0016787">
    <property type="term" value="F:hydrolase activity"/>
    <property type="evidence" value="ECO:0007669"/>
    <property type="project" value="UniProtKB-UniRule"/>
</dbReference>